<feature type="chain" id="PRO_5009906765" evidence="4">
    <location>
        <begin position="28"/>
        <end position="606"/>
    </location>
</feature>
<dbReference type="PIRSF" id="PIRSF002741">
    <property type="entry name" value="MppA"/>
    <property type="match status" value="1"/>
</dbReference>
<feature type="domain" description="Solute-binding protein family 5" evidence="5">
    <location>
        <begin position="105"/>
        <end position="514"/>
    </location>
</feature>
<reference evidence="7" key="1">
    <citation type="submission" date="2016-09" db="EMBL/GenBank/DDBJ databases">
        <authorList>
            <person name="Wibberg D."/>
        </authorList>
    </citation>
    <scope>NUCLEOTIDE SEQUENCE [LARGE SCALE GENOMIC DNA]</scope>
</reference>
<evidence type="ECO:0000256" key="2">
    <source>
        <dbReference type="ARBA" id="ARBA00005695"/>
    </source>
</evidence>
<sequence length="606" mass="68399">MALFLRKKPAFPMAIGALTLIAHTAWAEPMHGIAMYGAPALPEGFESLPYVNPEAPKGGRVVMGETGSFDSLNPHQAKGSVPWQLRFVAYESLMGRNWAEPFGLYGLIAETIETAEDRSWVEFTLRDNVTFSDGTPLTVEDVMWSYETLGTVGHPRYLGVWSKVESMEQTGERKIKFTFNDDNPELALLIGMRPILKKAQFEEVSFEDAGVNVVPITTAPYVIEDYETGRYVSLKRDEDYWGNDLPFRRGTNNIDEFRMEFYGDGSVMFEAFKAGELNAFRETSGQKWDTVYDFPAVQRGDVVKSEIPHQRPSGITGLAMNTREAPFDDWRVREAMMQAFNFEFINQALNGGKQQRITSYFSNSLLSMDHGPAEGRVLEYLNQYQDALLPGAIEGYDLPVSDGSERNRRNLRTAVGLLEEAGWTVDSDGVLKNAEGQPFEFEILLRQGSSEVQSISDIFVKHLESLGITVTINVVDAAQYRERTDAFDYDMTYYRRGVSLSPGNEQYLYWGSDAAGTQGSYNMIGIENAAVDGLIGDILSAQSTEDFVAATKALDRVLTTGRYVIPFYNWNVSWIAHDRHLKYPETLPIYGDWLDFMPDVWWYEED</sequence>
<keyword evidence="7" id="KW-1185">Reference proteome</keyword>
<proteinExistence type="inferred from homology"/>
<dbReference type="GO" id="GO:1904680">
    <property type="term" value="F:peptide transmembrane transporter activity"/>
    <property type="evidence" value="ECO:0007669"/>
    <property type="project" value="TreeGrafter"/>
</dbReference>
<dbReference type="InterPro" id="IPR030678">
    <property type="entry name" value="Peptide/Ni-bd"/>
</dbReference>
<name>A0A1M4N413_9RHOB</name>
<dbReference type="CDD" id="cd08497">
    <property type="entry name" value="MbnE-like"/>
    <property type="match status" value="1"/>
</dbReference>
<dbReference type="PANTHER" id="PTHR30290">
    <property type="entry name" value="PERIPLASMIC BINDING COMPONENT OF ABC TRANSPORTER"/>
    <property type="match status" value="1"/>
</dbReference>
<dbReference type="InterPro" id="IPR039424">
    <property type="entry name" value="SBP_5"/>
</dbReference>
<dbReference type="AlphaFoldDB" id="A0A1M4N413"/>
<dbReference type="PANTHER" id="PTHR30290:SF64">
    <property type="entry name" value="ABC TRANSPORTER PERIPLASMIC BINDING PROTEIN"/>
    <property type="match status" value="1"/>
</dbReference>
<evidence type="ECO:0000256" key="4">
    <source>
        <dbReference type="SAM" id="SignalP"/>
    </source>
</evidence>
<gene>
    <name evidence="6" type="ORF">KARMA_2012</name>
</gene>
<evidence type="ECO:0000256" key="1">
    <source>
        <dbReference type="ARBA" id="ARBA00004418"/>
    </source>
</evidence>
<evidence type="ECO:0000259" key="5">
    <source>
        <dbReference type="Pfam" id="PF00496"/>
    </source>
</evidence>
<evidence type="ECO:0000313" key="6">
    <source>
        <dbReference type="EMBL" id="SCM67806.1"/>
    </source>
</evidence>
<dbReference type="GO" id="GO:0042884">
    <property type="term" value="P:microcin transport"/>
    <property type="evidence" value="ECO:0007669"/>
    <property type="project" value="TreeGrafter"/>
</dbReference>
<dbReference type="InterPro" id="IPR000914">
    <property type="entry name" value="SBP_5_dom"/>
</dbReference>
<evidence type="ECO:0000313" key="7">
    <source>
        <dbReference type="Proteomes" id="UP000184085"/>
    </source>
</evidence>
<protein>
    <submittedName>
        <fullName evidence="6">Putative peptide/nickel transport system substrate-binding protein</fullName>
    </submittedName>
</protein>
<keyword evidence="3 4" id="KW-0732">Signal</keyword>
<dbReference type="Proteomes" id="UP000184085">
    <property type="component" value="Unassembled WGS sequence"/>
</dbReference>
<evidence type="ECO:0000256" key="3">
    <source>
        <dbReference type="ARBA" id="ARBA00022729"/>
    </source>
</evidence>
<dbReference type="Gene3D" id="3.40.190.10">
    <property type="entry name" value="Periplasmic binding protein-like II"/>
    <property type="match status" value="1"/>
</dbReference>
<dbReference type="Pfam" id="PF00496">
    <property type="entry name" value="SBP_bac_5"/>
    <property type="match status" value="1"/>
</dbReference>
<accession>A0A1M4N413</accession>
<organism evidence="6 7">
    <name type="scientific">Donghicola eburneus</name>
    <dbReference type="NCBI Taxonomy" id="393278"/>
    <lineage>
        <taxon>Bacteria</taxon>
        <taxon>Pseudomonadati</taxon>
        <taxon>Pseudomonadota</taxon>
        <taxon>Alphaproteobacteria</taxon>
        <taxon>Rhodobacterales</taxon>
        <taxon>Roseobacteraceae</taxon>
        <taxon>Donghicola</taxon>
    </lineage>
</organism>
<dbReference type="Gene3D" id="3.10.105.10">
    <property type="entry name" value="Dipeptide-binding Protein, Domain 3"/>
    <property type="match status" value="1"/>
</dbReference>
<comment type="similarity">
    <text evidence="2">Belongs to the bacterial solute-binding protein 5 family.</text>
</comment>
<dbReference type="SUPFAM" id="SSF53850">
    <property type="entry name" value="Periplasmic binding protein-like II"/>
    <property type="match status" value="1"/>
</dbReference>
<dbReference type="EMBL" id="FMJB01000049">
    <property type="protein sequence ID" value="SCM67806.1"/>
    <property type="molecule type" value="Genomic_DNA"/>
</dbReference>
<dbReference type="GO" id="GO:0030288">
    <property type="term" value="C:outer membrane-bounded periplasmic space"/>
    <property type="evidence" value="ECO:0007669"/>
    <property type="project" value="TreeGrafter"/>
</dbReference>
<feature type="signal peptide" evidence="4">
    <location>
        <begin position="1"/>
        <end position="27"/>
    </location>
</feature>
<comment type="subcellular location">
    <subcellularLocation>
        <location evidence="1">Periplasm</location>
    </subcellularLocation>
</comment>
<dbReference type="GO" id="GO:0015833">
    <property type="term" value="P:peptide transport"/>
    <property type="evidence" value="ECO:0007669"/>
    <property type="project" value="TreeGrafter"/>
</dbReference>
<dbReference type="GO" id="GO:0043190">
    <property type="term" value="C:ATP-binding cassette (ABC) transporter complex"/>
    <property type="evidence" value="ECO:0007669"/>
    <property type="project" value="InterPro"/>
</dbReference>